<dbReference type="Pfam" id="PF01978">
    <property type="entry name" value="TrmB"/>
    <property type="match status" value="1"/>
</dbReference>
<dbReference type="InterPro" id="IPR036390">
    <property type="entry name" value="WH_DNA-bd_sf"/>
</dbReference>
<dbReference type="Gene3D" id="1.10.10.10">
    <property type="entry name" value="Winged helix-like DNA-binding domain superfamily/Winged helix DNA-binding domain"/>
    <property type="match status" value="1"/>
</dbReference>
<dbReference type="InterPro" id="IPR036388">
    <property type="entry name" value="WH-like_DNA-bd_sf"/>
</dbReference>
<feature type="region of interest" description="Disordered" evidence="1">
    <location>
        <begin position="69"/>
        <end position="92"/>
    </location>
</feature>
<proteinExistence type="predicted"/>
<dbReference type="EMBL" id="JAUTBA010000001">
    <property type="protein sequence ID" value="MDQ1150165.1"/>
    <property type="molecule type" value="Genomic_DNA"/>
</dbReference>
<dbReference type="RefSeq" id="WP_307185860.1">
    <property type="nucleotide sequence ID" value="NZ_JAUTBA010000001.1"/>
</dbReference>
<organism evidence="3 4">
    <name type="scientific">Sphingobacterium zeae</name>
    <dbReference type="NCBI Taxonomy" id="1776859"/>
    <lineage>
        <taxon>Bacteria</taxon>
        <taxon>Pseudomonadati</taxon>
        <taxon>Bacteroidota</taxon>
        <taxon>Sphingobacteriia</taxon>
        <taxon>Sphingobacteriales</taxon>
        <taxon>Sphingobacteriaceae</taxon>
        <taxon>Sphingobacterium</taxon>
    </lineage>
</organism>
<dbReference type="SUPFAM" id="SSF46785">
    <property type="entry name" value="Winged helix' DNA-binding domain"/>
    <property type="match status" value="1"/>
</dbReference>
<evidence type="ECO:0000313" key="3">
    <source>
        <dbReference type="EMBL" id="MDQ1150165.1"/>
    </source>
</evidence>
<feature type="domain" description="Transcription regulator TrmB N-terminal" evidence="2">
    <location>
        <begin position="2"/>
        <end position="54"/>
    </location>
</feature>
<reference evidence="3 4" key="1">
    <citation type="submission" date="2023-07" db="EMBL/GenBank/DDBJ databases">
        <title>Functional and genomic diversity of the sorghum phyllosphere microbiome.</title>
        <authorList>
            <person name="Shade A."/>
        </authorList>
    </citation>
    <scope>NUCLEOTIDE SEQUENCE [LARGE SCALE GENOMIC DNA]</scope>
    <source>
        <strain evidence="3 4">SORGH_AS_0892</strain>
    </source>
</reference>
<protein>
    <recommendedName>
        <fullName evidence="2">Transcription regulator TrmB N-terminal domain-containing protein</fullName>
    </recommendedName>
</protein>
<keyword evidence="4" id="KW-1185">Reference proteome</keyword>
<evidence type="ECO:0000313" key="4">
    <source>
        <dbReference type="Proteomes" id="UP001244640"/>
    </source>
</evidence>
<comment type="caution">
    <text evidence="3">The sequence shown here is derived from an EMBL/GenBank/DDBJ whole genome shotgun (WGS) entry which is preliminary data.</text>
</comment>
<name>A0ABU0U5C4_9SPHI</name>
<gene>
    <name evidence="3" type="ORF">QE382_002149</name>
</gene>
<dbReference type="Proteomes" id="UP001244640">
    <property type="component" value="Unassembled WGS sequence"/>
</dbReference>
<dbReference type="InterPro" id="IPR002831">
    <property type="entry name" value="Tscrpt_reg_TrmB_N"/>
</dbReference>
<sequence length="353" mass="39031">MNLSEKESKVLALVIAGVLVASAIAEQSELSVGSVNAVLNSLINKDLLLRNEDKSVSLTATGVEYKKSLNESDQAAKDAKGEENSSTDPTHIEGQQPIAVVIPYLKSEAAGEELRYALRSWADHFLEDHRIIIVGDKEDWFSPEITHVPLDPVLILEDCNCAAPAEIRNPQADVTHKILTLIASGEVTGDFILTNDDIYLAGPTALIDIQVLKAFGDLEDHAKGTSLFCQNSLRTKQALAKEGLSTHHYGTHTPMFVNAEILAEVIEKYNATEKGYLLTSLYFNYRFPDARPIQITGNIKDGVLASVYRDSVEPAMMWDLFQQRKFINCNSKGWLSVKNVIAKVFPQPSRYEQ</sequence>
<evidence type="ECO:0000256" key="1">
    <source>
        <dbReference type="SAM" id="MobiDB-lite"/>
    </source>
</evidence>
<evidence type="ECO:0000259" key="2">
    <source>
        <dbReference type="Pfam" id="PF01978"/>
    </source>
</evidence>
<accession>A0ABU0U5C4</accession>
<feature type="compositionally biased region" description="Basic and acidic residues" evidence="1">
    <location>
        <begin position="69"/>
        <end position="83"/>
    </location>
</feature>